<dbReference type="Proteomes" id="UP000005942">
    <property type="component" value="Unassembled WGS sequence"/>
</dbReference>
<dbReference type="SMART" id="SM00912">
    <property type="entry name" value="Haemagg_act"/>
    <property type="match status" value="1"/>
</dbReference>
<sequence>MKQKRLQYKIAVWLTMGLMVMDPLVVPLAYAENPIEVDRNAPQHRQAQVGQAANGITLVNIAGPTAGGVSRNDYTNFNVPQNGVILNNSYQMANTSLAGYVPGNANMMRGSASVIVNEVTSHNPTNMNGFIEVAGRKASVVVANPNGITVDGGGFINTDRAVLTTGKPEYDPNGNLNTYRVEQGSIAINGKGLNAKESNSLQILTEAAQVNAGVWANAVETRTGKNIIDAKSLESKALGSSNQIGLDVSAIGGMYANSITMKGTNDGLGVNVKGTLSSVHATNISADGMIQVDGGITSNGQTSISGHAISVGQDGVVQGDNGLSIESQSSMTNHGLVNSNGTTDIHAKSVDNAENGRIYGNTVSIKADTVSNHTDATIEARYTSAADVLTQAKEALDKEWNADITAYKSKEELQAHRNRIQELTKTYDKAQEAMTKVQKELDSHKSGTIASRDHMDIQANEIHNNGNALLYSGNTMNLTGSHVIENKGATIQSGGEMTLTTSNLVNDNASFGMKRVSDGITKHGDKLKVDDKNHPEENQIFDVSEFPGYTGKGGYGVAHKVPVKQADGTIKMVDKGVPPVKNFTLIRSEEEHTHTEVTNNQPGVISAGGNIVINGTSSNINSKIASAGQVIFNGAHETISDKTSDKVFKTGTTQVSEAKRVHKAHGYRYKWRRYWEPEVFMTPSIEEQNIQPIGTIQEHAEDTIAEANKRKVNDSLDPFGTGNQGKSSIGNVTIEGLKLPTQAIYNIHPDITANALIETDSAFTNRKKFVSSEYMLNALANDPERRMKRLGDGFYEQGLINSQILSATGKPYLEGYTDNESEYKALLEAGISYGKKYKLTPGITLSEEQMKAITTDMVWLETKTIVVNGQPQQVLYPKVYLAKQSANQIDAMGAVVSGKSIIANTDSAFKNSGNMMADSIVVQANTVDNTGRFNANTVAIGATDSIRNTGAIHGNDSVILRANNDINVVAETHQLANQDVLMQQGRIGVSNPKGTIDIHSNKDVHLTGAIITGGNEGNISITSANTVNLDTKKLSAKKDMTLNAANYLRTDRGTEIGTQILGDGNVTVAAKNDVNIRQGVINSEHGVTTIAAGNDVNIENGNTYSRDQYGVQYKEKGLLSRTVNTIRKDYEHTGVTASTIGGNAIQVGANHDVNVTGSNVLGTGDVAISAGNKVRTNSAEDSSRNDTYHHSKKKGLMGAGLGFTIGSKQIKDTEAESYTTNVNTLIGSVDGTIAVNANNDAHITSTDIVGKHGITVSAADITLDGNHDVAMSKQVHEEKRSGLTVSLGGSIASALNTAHGLQRKASNRNDKRLATLENIEAGKELKKGYEQIKEYQEFTPKFVKQRAEKLIDSSKIKKGYVAQIDEELKNPNLSDKEIRRLEKDRNRLQQEANQEYAEGTSDLQDINSKDQKQYNAKKRAKKDGLANIHVSIGSSKSRSETTLNSRNYAGGQLVSDEGIALVAKPNMQDKGNIVAVGETIRGKSVALEASKDISLLAATNTSEKRVAYDSKGWSIGANFSVNGGGLLGLDANYNQGMERGNTFTTTHTGTVIQANQVNLHSGKDTTIAGSKVYGDSVTAKIGGNLAIKSLQDTETYRGKSKNAGFSVSTNGLQLGSVSAEYTNGTMKSDYASVTDQAGIYAGTGGFAIQTKGNTTLEGAVIGSEATADKNSLVTDSLTIKDIKNKAEYTSHNTGLSYTSVSGFKNLSQAGKDAVYNSLGLLPKLLPDSSKSSESTTKSAIANGTIKTQSSNIDIDKISRDTESSLNKLDTIFDKKKVEERQELARLFAKDAFEQLHYWKPKTKEEKVAKALAHAVVAESSARIAGNPAGSGFYAGLSNEALIGEIQKISKTNPAVAQWLSASLGAVVNGALDKPVVTGATEAQYGTKWNGYLNATDSIVEGAKDFANYVVTKHLQGRKARGHGVVAVNRDIFRHTNKGKSAVKNGQFDVERAIEIINETSLKNGKNIVEYRPPIVDSDNRISEWNVNRQSYDLTNKYVINGVIAVDNGGIDKLGRVYMTREDNGELIYSGTYQGPDGSRNWKPVISNSEYISIKNPNTNEVSTLPITHGDLDMAASGASSVYNPETHRIVNARTNLPLSEKGAEIFKNNFNMDSLPAGVMYKNLQYEPDHITVLVKPSENYVNMDANTREAIYTHSYNNPSGITSDYLVNGYKTGAIEPAHVEPPKVHFSIGKDAIKAKHRYNAIRRKPQSKSVTLPSVDAQVSIKADLGTVHLKELSGKPFWRDTTLHVGAVDANANIKLDKEGIDAGGKISANIVNFKVPIMNQSFDQLSLKGQASFGYGASAGGHIKANWTDLSKGVTTEITPPQLGVNASVSTELGDDSNSVEIKKDFNKTKKRENK</sequence>
<feature type="domain" description="Filamentous haemagglutinin FhaB/tRNA nuclease CdiA-like TPS" evidence="2">
    <location>
        <begin position="53"/>
        <end position="173"/>
    </location>
</feature>
<dbReference type="SUPFAM" id="SSF51126">
    <property type="entry name" value="Pectin lyase-like"/>
    <property type="match status" value="1"/>
</dbReference>
<evidence type="ECO:0000313" key="4">
    <source>
        <dbReference type="Proteomes" id="UP000005942"/>
    </source>
</evidence>
<evidence type="ECO:0000256" key="1">
    <source>
        <dbReference type="SAM" id="Coils"/>
    </source>
</evidence>
<dbReference type="InterPro" id="IPR025157">
    <property type="entry name" value="Hemagglutinin_rpt"/>
</dbReference>
<gene>
    <name evidence="3" type="ORF">HMPREF9684_0244</name>
</gene>
<accession>E1LAQ8</accession>
<proteinExistence type="predicted"/>
<dbReference type="EMBL" id="AEDS01000027">
    <property type="protein sequence ID" value="EFL58332.1"/>
    <property type="molecule type" value="Genomic_DNA"/>
</dbReference>
<dbReference type="InterPro" id="IPR011050">
    <property type="entry name" value="Pectin_lyase_fold/virulence"/>
</dbReference>
<dbReference type="RefSeq" id="WP_005379954.1">
    <property type="nucleotide sequence ID" value="NZ_AEDS01000027.1"/>
</dbReference>
<dbReference type="Pfam" id="PF13332">
    <property type="entry name" value="Fil_haemagg_2"/>
    <property type="match status" value="2"/>
</dbReference>
<evidence type="ECO:0000313" key="3">
    <source>
        <dbReference type="EMBL" id="EFL58332.1"/>
    </source>
</evidence>
<protein>
    <submittedName>
        <fullName evidence="3">Filamentous hemeagglutinin family domain protein</fullName>
    </submittedName>
</protein>
<name>E1LAQ8_9FIRM</name>
<evidence type="ECO:0000259" key="2">
    <source>
        <dbReference type="SMART" id="SM00912"/>
    </source>
</evidence>
<dbReference type="InterPro" id="IPR008638">
    <property type="entry name" value="FhaB/CdiA-like_TPS"/>
</dbReference>
<dbReference type="Gene3D" id="2.160.20.10">
    <property type="entry name" value="Single-stranded right-handed beta-helix, Pectin lyase-like"/>
    <property type="match status" value="1"/>
</dbReference>
<reference evidence="3 4" key="1">
    <citation type="submission" date="2010-08" db="EMBL/GenBank/DDBJ databases">
        <authorList>
            <person name="Durkin A.S."/>
            <person name="Madupu R."/>
            <person name="Torralba M."/>
            <person name="Gillis M."/>
            <person name="Methe B."/>
            <person name="Sutton G."/>
            <person name="Nelson K.E."/>
        </authorList>
    </citation>
    <scope>NUCLEOTIDE SEQUENCE [LARGE SCALE GENOMIC DNA]</scope>
    <source>
        <strain evidence="3 4">ACS-134-V-Col7a</strain>
    </source>
</reference>
<dbReference type="InterPro" id="IPR012334">
    <property type="entry name" value="Pectin_lyas_fold"/>
</dbReference>
<dbReference type="GO" id="GO:0003824">
    <property type="term" value="F:catalytic activity"/>
    <property type="evidence" value="ECO:0007669"/>
    <property type="project" value="UniProtKB-ARBA"/>
</dbReference>
<keyword evidence="1" id="KW-0175">Coiled coil</keyword>
<organism evidence="3 4">
    <name type="scientific">Veillonella atypica ACS-134-V-Col7a</name>
    <dbReference type="NCBI Taxonomy" id="866778"/>
    <lineage>
        <taxon>Bacteria</taxon>
        <taxon>Bacillati</taxon>
        <taxon>Bacillota</taxon>
        <taxon>Negativicutes</taxon>
        <taxon>Veillonellales</taxon>
        <taxon>Veillonellaceae</taxon>
        <taxon>Veillonella</taxon>
    </lineage>
</organism>
<comment type="caution">
    <text evidence="3">The sequence shown here is derived from an EMBL/GenBank/DDBJ whole genome shotgun (WGS) entry which is preliminary data.</text>
</comment>
<feature type="coiled-coil region" evidence="1">
    <location>
        <begin position="406"/>
        <end position="440"/>
    </location>
</feature>
<dbReference type="NCBIfam" id="TIGR01901">
    <property type="entry name" value="adhes_NPXG"/>
    <property type="match status" value="1"/>
</dbReference>
<dbReference type="Pfam" id="PF05860">
    <property type="entry name" value="TPS"/>
    <property type="match status" value="1"/>
</dbReference>